<proteinExistence type="predicted"/>
<dbReference type="AlphaFoldDB" id="A0A9D1ZJC1"/>
<organism evidence="1 2">
    <name type="scientific">Candidatus Bacteroides pullicola</name>
    <dbReference type="NCBI Taxonomy" id="2838475"/>
    <lineage>
        <taxon>Bacteria</taxon>
        <taxon>Pseudomonadati</taxon>
        <taxon>Bacteroidota</taxon>
        <taxon>Bacteroidia</taxon>
        <taxon>Bacteroidales</taxon>
        <taxon>Bacteroidaceae</taxon>
        <taxon>Bacteroides</taxon>
    </lineage>
</organism>
<protein>
    <submittedName>
        <fullName evidence="1">Uncharacterized protein</fullName>
    </submittedName>
</protein>
<sequence length="99" mass="11619">MKTLASSLQKRAMPHKNYTFSLKFYTFSLKFYTFSLKVYTFSLKVKLYGALSNFFSRDGAIFQAAPENTPRTPLRKMRKGLRILRTQLLQMRLLLLAEK</sequence>
<dbReference type="EMBL" id="DXCV01000052">
    <property type="protein sequence ID" value="HIY88581.1"/>
    <property type="molecule type" value="Genomic_DNA"/>
</dbReference>
<reference evidence="1" key="2">
    <citation type="submission" date="2021-04" db="EMBL/GenBank/DDBJ databases">
        <authorList>
            <person name="Gilroy R."/>
        </authorList>
    </citation>
    <scope>NUCLEOTIDE SEQUENCE</scope>
    <source>
        <strain evidence="1">Gambia2-208</strain>
    </source>
</reference>
<comment type="caution">
    <text evidence="1">The sequence shown here is derived from an EMBL/GenBank/DDBJ whole genome shotgun (WGS) entry which is preliminary data.</text>
</comment>
<accession>A0A9D1ZJC1</accession>
<gene>
    <name evidence="1" type="ORF">H9824_07750</name>
</gene>
<evidence type="ECO:0000313" key="1">
    <source>
        <dbReference type="EMBL" id="HIY88581.1"/>
    </source>
</evidence>
<name>A0A9D1ZJC1_9BACE</name>
<evidence type="ECO:0000313" key="2">
    <source>
        <dbReference type="Proteomes" id="UP000886851"/>
    </source>
</evidence>
<reference evidence="1" key="1">
    <citation type="journal article" date="2021" name="PeerJ">
        <title>Extensive microbial diversity within the chicken gut microbiome revealed by metagenomics and culture.</title>
        <authorList>
            <person name="Gilroy R."/>
            <person name="Ravi A."/>
            <person name="Getino M."/>
            <person name="Pursley I."/>
            <person name="Horton D.L."/>
            <person name="Alikhan N.F."/>
            <person name="Baker D."/>
            <person name="Gharbi K."/>
            <person name="Hall N."/>
            <person name="Watson M."/>
            <person name="Adriaenssens E.M."/>
            <person name="Foster-Nyarko E."/>
            <person name="Jarju S."/>
            <person name="Secka A."/>
            <person name="Antonio M."/>
            <person name="Oren A."/>
            <person name="Chaudhuri R.R."/>
            <person name="La Ragione R."/>
            <person name="Hildebrand F."/>
            <person name="Pallen M.J."/>
        </authorList>
    </citation>
    <scope>NUCLEOTIDE SEQUENCE</scope>
    <source>
        <strain evidence="1">Gambia2-208</strain>
    </source>
</reference>
<dbReference type="Proteomes" id="UP000886851">
    <property type="component" value="Unassembled WGS sequence"/>
</dbReference>